<reference evidence="7 8" key="1">
    <citation type="submission" date="2016-10" db="EMBL/GenBank/DDBJ databases">
        <title>Draft genome sequence of Coniochaeta ligniaria NRRL30616, a lignocellulolytic fungus for bioabatement of inhibitors in plant biomass hydrolysates.</title>
        <authorList>
            <consortium name="DOE Joint Genome Institute"/>
            <person name="Jimenez D.J."/>
            <person name="Hector R.E."/>
            <person name="Riley R."/>
            <person name="Sun H."/>
            <person name="Grigoriev I.V."/>
            <person name="Van Elsas J.D."/>
            <person name="Nichols N.N."/>
        </authorList>
    </citation>
    <scope>NUCLEOTIDE SEQUENCE [LARGE SCALE GENOMIC DNA]</scope>
    <source>
        <strain evidence="7 8">NRRL 30616</strain>
    </source>
</reference>
<feature type="transmembrane region" description="Helical" evidence="5">
    <location>
        <begin position="540"/>
        <end position="560"/>
    </location>
</feature>
<dbReference type="CDD" id="cd12148">
    <property type="entry name" value="fungal_TF_MHR"/>
    <property type="match status" value="1"/>
</dbReference>
<dbReference type="GO" id="GO:0000981">
    <property type="term" value="F:DNA-binding transcription factor activity, RNA polymerase II-specific"/>
    <property type="evidence" value="ECO:0007669"/>
    <property type="project" value="InterPro"/>
</dbReference>
<dbReference type="FunCoup" id="A0A1J7JFI5">
    <property type="interactions" value="736"/>
</dbReference>
<evidence type="ECO:0000256" key="1">
    <source>
        <dbReference type="ARBA" id="ARBA00023015"/>
    </source>
</evidence>
<keyword evidence="8" id="KW-1185">Reference proteome</keyword>
<feature type="compositionally biased region" description="Low complexity" evidence="4">
    <location>
        <begin position="92"/>
        <end position="105"/>
    </location>
</feature>
<evidence type="ECO:0000256" key="2">
    <source>
        <dbReference type="ARBA" id="ARBA00023163"/>
    </source>
</evidence>
<dbReference type="GO" id="GO:0005634">
    <property type="term" value="C:nucleus"/>
    <property type="evidence" value="ECO:0007669"/>
    <property type="project" value="TreeGrafter"/>
</dbReference>
<protein>
    <submittedName>
        <fullName evidence="7">Lactose regulatory protein LAC9</fullName>
    </submittedName>
</protein>
<dbReference type="CDD" id="cd14654">
    <property type="entry name" value="ZIP_Gal4"/>
    <property type="match status" value="1"/>
</dbReference>
<dbReference type="GO" id="GO:0006351">
    <property type="term" value="P:DNA-templated transcription"/>
    <property type="evidence" value="ECO:0007669"/>
    <property type="project" value="InterPro"/>
</dbReference>
<gene>
    <name evidence="7" type="ORF">CONLIGDRAFT_655856</name>
</gene>
<feature type="domain" description="Xylanolytic transcriptional activator regulatory" evidence="6">
    <location>
        <begin position="311"/>
        <end position="385"/>
    </location>
</feature>
<dbReference type="GO" id="GO:0008270">
    <property type="term" value="F:zinc ion binding"/>
    <property type="evidence" value="ECO:0007669"/>
    <property type="project" value="InterPro"/>
</dbReference>
<dbReference type="Gene3D" id="4.10.240.10">
    <property type="entry name" value="Zn(2)-C6 fungal-type DNA-binding domain"/>
    <property type="match status" value="1"/>
</dbReference>
<dbReference type="Pfam" id="PF03902">
    <property type="entry name" value="Gal4_dimer"/>
    <property type="match status" value="1"/>
</dbReference>
<dbReference type="Proteomes" id="UP000182658">
    <property type="component" value="Unassembled WGS sequence"/>
</dbReference>
<dbReference type="InterPro" id="IPR036864">
    <property type="entry name" value="Zn2-C6_fun-type_DNA-bd_sf"/>
</dbReference>
<organism evidence="7 8">
    <name type="scientific">Coniochaeta ligniaria NRRL 30616</name>
    <dbReference type="NCBI Taxonomy" id="1408157"/>
    <lineage>
        <taxon>Eukaryota</taxon>
        <taxon>Fungi</taxon>
        <taxon>Dikarya</taxon>
        <taxon>Ascomycota</taxon>
        <taxon>Pezizomycotina</taxon>
        <taxon>Sordariomycetes</taxon>
        <taxon>Sordariomycetidae</taxon>
        <taxon>Coniochaetales</taxon>
        <taxon>Coniochaetaceae</taxon>
        <taxon>Coniochaeta</taxon>
    </lineage>
</organism>
<dbReference type="EMBL" id="KV875100">
    <property type="protein sequence ID" value="OIW26362.1"/>
    <property type="molecule type" value="Genomic_DNA"/>
</dbReference>
<dbReference type="OrthoDB" id="3364175at2759"/>
<dbReference type="AlphaFoldDB" id="A0A1J7JFI5"/>
<keyword evidence="5" id="KW-0812">Transmembrane</keyword>
<evidence type="ECO:0000313" key="7">
    <source>
        <dbReference type="EMBL" id="OIW26362.1"/>
    </source>
</evidence>
<name>A0A1J7JFI5_9PEZI</name>
<dbReference type="GO" id="GO:0000435">
    <property type="term" value="P:positive regulation of transcription from RNA polymerase II promoter by galactose"/>
    <property type="evidence" value="ECO:0007669"/>
    <property type="project" value="TreeGrafter"/>
</dbReference>
<dbReference type="PANTHER" id="PTHR47424">
    <property type="entry name" value="REGULATORY PROTEIN GAL4"/>
    <property type="match status" value="1"/>
</dbReference>
<dbReference type="GO" id="GO:0000978">
    <property type="term" value="F:RNA polymerase II cis-regulatory region sequence-specific DNA binding"/>
    <property type="evidence" value="ECO:0007669"/>
    <property type="project" value="TreeGrafter"/>
</dbReference>
<accession>A0A1J7JFI5</accession>
<keyword evidence="1" id="KW-0805">Transcription regulation</keyword>
<dbReference type="SMART" id="SM00906">
    <property type="entry name" value="Fungal_trans"/>
    <property type="match status" value="1"/>
</dbReference>
<dbReference type="STRING" id="1408157.A0A1J7JFI5"/>
<dbReference type="Pfam" id="PF04082">
    <property type="entry name" value="Fungal_trans"/>
    <property type="match status" value="1"/>
</dbReference>
<keyword evidence="5" id="KW-0472">Membrane</keyword>
<keyword evidence="2" id="KW-0804">Transcription</keyword>
<evidence type="ECO:0000313" key="8">
    <source>
        <dbReference type="Proteomes" id="UP000182658"/>
    </source>
</evidence>
<proteinExistence type="predicted"/>
<dbReference type="InParanoid" id="A0A1J7JFI5"/>
<evidence type="ECO:0000256" key="3">
    <source>
        <dbReference type="ARBA" id="ARBA00023242"/>
    </source>
</evidence>
<dbReference type="InterPro" id="IPR005600">
    <property type="entry name" value="Gal4_dimer_dom"/>
</dbReference>
<evidence type="ECO:0000256" key="5">
    <source>
        <dbReference type="SAM" id="Phobius"/>
    </source>
</evidence>
<feature type="region of interest" description="Disordered" evidence="4">
    <location>
        <begin position="84"/>
        <end position="105"/>
    </location>
</feature>
<keyword evidence="3" id="KW-0539">Nucleus</keyword>
<dbReference type="InterPro" id="IPR007219">
    <property type="entry name" value="XnlR_reg_dom"/>
</dbReference>
<sequence>MSASSQQEANLACSKHRPSCRYCLLNGKACHYSGKVYRSPLTRAYLTSVERRLSRLENLFSRLHPDIDLEEALAGSSRDDLVAASRARSEDATAAPAPTSAAYTPTKEFDDSISEAVPNEADGFDWQEDVGELADGMAALSVEPKGTGYLGSTAGVFFLRSLLFWLGHSTSLPDSQITAFSPPGFYNAAGANARLTQSVTSRQVLDRLIESYFSVYHRTYPFVHEATFKAQFNEVIPRPQHRSWQMLLHAILALGAWCLNDSASELDDHLYHHALSFGEDESMFESANLAFVQALVLLSNLSQKRNKPNTGSNFLGLATRMALSLGLHRELPDWDINLLQREMRRRVWWGLYMFDSGASTTFGRPILLPDKEAMDVRPVLNIPDECLTAGTTIMPTEATEPTLYSGMRWQSDLHIHSNHISNRLLSSTGISPDDALSMDRSLNAWSATLPPYIRLDQEAHLYDPAFFFAKCRLWWRLWNLKIILFRQFLLQRAVERSKRGVFKASSETEVESMKVAMDAASATITSIHDYSQNGLVTRLVAWYSIFFLFHASLVIALAILGDTNAPELPRWQADIETARYIFRNTYASNPLAQRCSEILELIVPGNLEPPLDWTNIQEGSGLPALMDFSAWPNDAGDFFTLFGWPEPGTGV</sequence>
<keyword evidence="5" id="KW-1133">Transmembrane helix</keyword>
<evidence type="ECO:0000256" key="4">
    <source>
        <dbReference type="SAM" id="MobiDB-lite"/>
    </source>
</evidence>
<dbReference type="InterPro" id="IPR051127">
    <property type="entry name" value="Fungal_SecMet_Regulators"/>
</dbReference>
<dbReference type="PANTHER" id="PTHR47424:SF2">
    <property type="entry name" value="TRANSCRIPTION FACTOR DOMAIN-CONTAINING PROTEIN-RELATED"/>
    <property type="match status" value="1"/>
</dbReference>
<evidence type="ECO:0000259" key="6">
    <source>
        <dbReference type="SMART" id="SM00906"/>
    </source>
</evidence>